<evidence type="ECO:0000313" key="2">
    <source>
        <dbReference type="EMBL" id="TCD66577.1"/>
    </source>
</evidence>
<feature type="region of interest" description="Disordered" evidence="1">
    <location>
        <begin position="116"/>
        <end position="149"/>
    </location>
</feature>
<evidence type="ECO:0000313" key="3">
    <source>
        <dbReference type="Proteomes" id="UP000292702"/>
    </source>
</evidence>
<keyword evidence="3" id="KW-1185">Reference proteome</keyword>
<feature type="region of interest" description="Disordered" evidence="1">
    <location>
        <begin position="162"/>
        <end position="292"/>
    </location>
</feature>
<reference evidence="2 3" key="1">
    <citation type="submission" date="2018-11" db="EMBL/GenBank/DDBJ databases">
        <title>Genome assembly of Steccherinum ochraceum LE-BIN_3174, the white-rot fungus of the Steccherinaceae family (The Residual Polyporoid clade, Polyporales, Basidiomycota).</title>
        <authorList>
            <person name="Fedorova T.V."/>
            <person name="Glazunova O.A."/>
            <person name="Landesman E.O."/>
            <person name="Moiseenko K.V."/>
            <person name="Psurtseva N.V."/>
            <person name="Savinova O.S."/>
            <person name="Shakhova N.V."/>
            <person name="Tyazhelova T.V."/>
            <person name="Vasina D.V."/>
        </authorList>
    </citation>
    <scope>NUCLEOTIDE SEQUENCE [LARGE SCALE GENOMIC DNA]</scope>
    <source>
        <strain evidence="2 3">LE-BIN_3174</strain>
    </source>
</reference>
<protein>
    <submittedName>
        <fullName evidence="2">Uncharacterized protein</fullName>
    </submittedName>
</protein>
<dbReference type="EMBL" id="RWJN01000130">
    <property type="protein sequence ID" value="TCD66577.1"/>
    <property type="molecule type" value="Genomic_DNA"/>
</dbReference>
<feature type="compositionally biased region" description="Basic and acidic residues" evidence="1">
    <location>
        <begin position="123"/>
        <end position="149"/>
    </location>
</feature>
<name>A0A4V6N765_9APHY</name>
<feature type="region of interest" description="Disordered" evidence="1">
    <location>
        <begin position="60"/>
        <end position="91"/>
    </location>
</feature>
<comment type="caution">
    <text evidence="2">The sequence shown here is derived from an EMBL/GenBank/DDBJ whole genome shotgun (WGS) entry which is preliminary data.</text>
</comment>
<gene>
    <name evidence="2" type="ORF">EIP91_001245</name>
</gene>
<evidence type="ECO:0000256" key="1">
    <source>
        <dbReference type="SAM" id="MobiDB-lite"/>
    </source>
</evidence>
<feature type="compositionally biased region" description="Polar residues" evidence="1">
    <location>
        <begin position="246"/>
        <end position="263"/>
    </location>
</feature>
<proteinExistence type="predicted"/>
<dbReference type="Proteomes" id="UP000292702">
    <property type="component" value="Unassembled WGS sequence"/>
</dbReference>
<accession>A0A4V6N765</accession>
<dbReference type="AlphaFoldDB" id="A0A4V6N765"/>
<sequence>MHQTRVQSFAIYARVRTNITMFVRSSTYFRYPCLRFLSKQIKMAAYDLDQTFRFVNSKPYTPSNADGRTENEAHGLHQSARTISSDSLDHSFGTAEAEDGIQRDDFAAVAHPNARPAASFPHDISEHGSKYDGADEPRASENHSEGSPETLERILAELEDAESTLPSPPLFTVTLPPAPRPLSPSRRPDSPSGPRPRSTRLTPNSDISPSLSRRPAVSKKLSGRLSAVLSLDRTPPPERHLALHSRPSSVRTKGTTSAKSVRQLTVDDRSVGGSSISSVRPPPTPSPATSLTNISAEGRAPVVLHPSDGPNSDDFGRLPLSVSKRSLTRPSEASNPVHAVYREYIPLEARQLTTHQNLTPSASFVRLAPHASNLPVAARSTRTLNNLPEDGARTTLLHRPIPLAEPSESEQAHKATSRSSPAVQIPEKKRWLCCCIM</sequence>
<organism evidence="2 3">
    <name type="scientific">Steccherinum ochraceum</name>
    <dbReference type="NCBI Taxonomy" id="92696"/>
    <lineage>
        <taxon>Eukaryota</taxon>
        <taxon>Fungi</taxon>
        <taxon>Dikarya</taxon>
        <taxon>Basidiomycota</taxon>
        <taxon>Agaricomycotina</taxon>
        <taxon>Agaricomycetes</taxon>
        <taxon>Polyporales</taxon>
        <taxon>Steccherinaceae</taxon>
        <taxon>Steccherinum</taxon>
    </lineage>
</organism>
<feature type="compositionally biased region" description="Low complexity" evidence="1">
    <location>
        <begin position="190"/>
        <end position="203"/>
    </location>
</feature>